<dbReference type="OrthoDB" id="9897281at2759"/>
<dbReference type="EMBL" id="QUSF01000700">
    <property type="protein sequence ID" value="RLV76353.1"/>
    <property type="molecule type" value="Genomic_DNA"/>
</dbReference>
<evidence type="ECO:0000313" key="2">
    <source>
        <dbReference type="EMBL" id="RLV76353.1"/>
    </source>
</evidence>
<proteinExistence type="predicted"/>
<name>A0A3L8R9B4_CHLGU</name>
<evidence type="ECO:0000256" key="1">
    <source>
        <dbReference type="SAM" id="MobiDB-lite"/>
    </source>
</evidence>
<organism evidence="3 4">
    <name type="scientific">Chloebia gouldiae</name>
    <name type="common">Gouldian finch</name>
    <name type="synonym">Erythrura gouldiae</name>
    <dbReference type="NCBI Taxonomy" id="44316"/>
    <lineage>
        <taxon>Eukaryota</taxon>
        <taxon>Metazoa</taxon>
        <taxon>Chordata</taxon>
        <taxon>Craniata</taxon>
        <taxon>Vertebrata</taxon>
        <taxon>Euteleostomi</taxon>
        <taxon>Archelosauria</taxon>
        <taxon>Archosauria</taxon>
        <taxon>Dinosauria</taxon>
        <taxon>Saurischia</taxon>
        <taxon>Theropoda</taxon>
        <taxon>Coelurosauria</taxon>
        <taxon>Aves</taxon>
        <taxon>Neognathae</taxon>
        <taxon>Neoaves</taxon>
        <taxon>Telluraves</taxon>
        <taxon>Australaves</taxon>
        <taxon>Passeriformes</taxon>
        <taxon>Passeroidea</taxon>
        <taxon>Passeridae</taxon>
        <taxon>Chloebia</taxon>
    </lineage>
</organism>
<reference evidence="3 4" key="1">
    <citation type="journal article" date="2018" name="Proc. R. Soc. B">
        <title>A non-coding region near Follistatin controls head colour polymorphism in the Gouldian finch.</title>
        <authorList>
            <person name="Toomey M.B."/>
            <person name="Marques C.I."/>
            <person name="Andrade P."/>
            <person name="Araujo P.M."/>
            <person name="Sabatino S."/>
            <person name="Gazda M.A."/>
            <person name="Afonso S."/>
            <person name="Lopes R.J."/>
            <person name="Corbo J.C."/>
            <person name="Carneiro M."/>
        </authorList>
    </citation>
    <scope>NUCLEOTIDE SEQUENCE [LARGE SCALE GENOMIC DNA]</scope>
    <source>
        <strain evidence="3">Red01</strain>
        <tissue evidence="3">Muscle</tissue>
    </source>
</reference>
<gene>
    <name evidence="2" type="ORF">DV515_00017063</name>
    <name evidence="3" type="ORF">DV515_00017066</name>
</gene>
<reference evidence="3" key="2">
    <citation type="submission" date="2018-08" db="EMBL/GenBank/DDBJ databases">
        <authorList>
            <person name="Sabatino S.J."/>
        </authorList>
    </citation>
    <scope>NUCLEOTIDE SEQUENCE</scope>
    <source>
        <strain evidence="3">Red01</strain>
        <tissue evidence="3">Muscle</tissue>
    </source>
</reference>
<sequence>MFCGWGQELINISLNCGDVWRSRAGVTRCSRERNSSGYTITIFLKRKSQARFCVTSSPPNEAQTPVLPLCSSPHRGATPGQHLQRDVPGIKATLVSLLPRWLFEDFPHMENSTVLKSLQDKADFPSDSLQEPFLASAEPAVTEVEEVPAQEQPQSLDTKARAEVPEPGELPGTVVVPSSPAPGQLGAYKPQLSDGNALGYVAAGIYRAQPPAVAPQPEVGICPQDYSSPVPTLWDQQGGTAQVCLLEKINLVLNSSLGFPGQAGLGSIPQQRWEPPGEGPQQMLVPKELLSCLRATRESVGANPHTAWEGCPDSSWNWG</sequence>
<dbReference type="EMBL" id="QUSF01000699">
    <property type="protein sequence ID" value="RLV76355.1"/>
    <property type="molecule type" value="Genomic_DNA"/>
</dbReference>
<evidence type="ECO:0000313" key="3">
    <source>
        <dbReference type="EMBL" id="RLV76355.1"/>
    </source>
</evidence>
<comment type="caution">
    <text evidence="3">The sequence shown here is derived from an EMBL/GenBank/DDBJ whole genome shotgun (WGS) entry which is preliminary data.</text>
</comment>
<protein>
    <submittedName>
        <fullName evidence="3">Uncharacterized protein</fullName>
    </submittedName>
</protein>
<evidence type="ECO:0000313" key="4">
    <source>
        <dbReference type="Proteomes" id="UP000276834"/>
    </source>
</evidence>
<feature type="region of interest" description="Disordered" evidence="1">
    <location>
        <begin position="139"/>
        <end position="158"/>
    </location>
</feature>
<accession>A0A3L8R9B4</accession>
<dbReference type="AlphaFoldDB" id="A0A3L8R9B4"/>
<keyword evidence="4" id="KW-1185">Reference proteome</keyword>
<dbReference type="Proteomes" id="UP000276834">
    <property type="component" value="Unassembled WGS sequence"/>
</dbReference>